<protein>
    <recommendedName>
        <fullName evidence="1">COMM domain-containing protein 5</fullName>
    </recommendedName>
</protein>
<dbReference type="EMBL" id="OV725081">
    <property type="protein sequence ID" value="CAH1402595.1"/>
    <property type="molecule type" value="Genomic_DNA"/>
</dbReference>
<dbReference type="GO" id="GO:0005634">
    <property type="term" value="C:nucleus"/>
    <property type="evidence" value="ECO:0007669"/>
    <property type="project" value="TreeGrafter"/>
</dbReference>
<keyword evidence="5" id="KW-1185">Reference proteome</keyword>
<dbReference type="Proteomes" id="UP001152798">
    <property type="component" value="Chromosome 5"/>
</dbReference>
<evidence type="ECO:0000313" key="5">
    <source>
        <dbReference type="Proteomes" id="UP001152798"/>
    </source>
</evidence>
<gene>
    <name evidence="4" type="ORF">NEZAVI_LOCUS11380</name>
</gene>
<proteinExistence type="inferred from homology"/>
<comment type="similarity">
    <text evidence="2">Belongs to the COMM domain-containing protein 5 family.</text>
</comment>
<dbReference type="InterPro" id="IPR017920">
    <property type="entry name" value="COMM"/>
</dbReference>
<dbReference type="PROSITE" id="PS51269">
    <property type="entry name" value="COMM"/>
    <property type="match status" value="1"/>
</dbReference>
<evidence type="ECO:0000256" key="1">
    <source>
        <dbReference type="ARBA" id="ARBA00016556"/>
    </source>
</evidence>
<dbReference type="OrthoDB" id="203754at2759"/>
<evidence type="ECO:0000259" key="3">
    <source>
        <dbReference type="PROSITE" id="PS51269"/>
    </source>
</evidence>
<evidence type="ECO:0000313" key="4">
    <source>
        <dbReference type="EMBL" id="CAH1402595.1"/>
    </source>
</evidence>
<dbReference type="PANTHER" id="PTHR15666:SF1">
    <property type="entry name" value="COMM DOMAIN-CONTAINING PROTEIN 5"/>
    <property type="match status" value="1"/>
</dbReference>
<name>A0A9P0MS45_NEZVI</name>
<organism evidence="4 5">
    <name type="scientific">Nezara viridula</name>
    <name type="common">Southern green stink bug</name>
    <name type="synonym">Cimex viridulus</name>
    <dbReference type="NCBI Taxonomy" id="85310"/>
    <lineage>
        <taxon>Eukaryota</taxon>
        <taxon>Metazoa</taxon>
        <taxon>Ecdysozoa</taxon>
        <taxon>Arthropoda</taxon>
        <taxon>Hexapoda</taxon>
        <taxon>Insecta</taxon>
        <taxon>Pterygota</taxon>
        <taxon>Neoptera</taxon>
        <taxon>Paraneoptera</taxon>
        <taxon>Hemiptera</taxon>
        <taxon>Heteroptera</taxon>
        <taxon>Panheteroptera</taxon>
        <taxon>Pentatomomorpha</taxon>
        <taxon>Pentatomoidea</taxon>
        <taxon>Pentatomidae</taxon>
        <taxon>Pentatominae</taxon>
        <taxon>Nezara</taxon>
    </lineage>
</organism>
<accession>A0A9P0MS45</accession>
<dbReference type="InterPro" id="IPR037357">
    <property type="entry name" value="COMMD5"/>
</dbReference>
<dbReference type="PANTHER" id="PTHR15666">
    <property type="entry name" value="COMM DOMAIN CONTAINING PROTEIN 5"/>
    <property type="match status" value="1"/>
</dbReference>
<reference evidence="4" key="1">
    <citation type="submission" date="2022-01" db="EMBL/GenBank/DDBJ databases">
        <authorList>
            <person name="King R."/>
        </authorList>
    </citation>
    <scope>NUCLEOTIDE SEQUENCE</scope>
</reference>
<feature type="domain" description="COMM" evidence="3">
    <location>
        <begin position="4"/>
        <end position="68"/>
    </location>
</feature>
<dbReference type="AlphaFoldDB" id="A0A9P0MS45"/>
<sequence length="82" mass="9507">MMTSIKDIKWRVNIVISSRDLSRVLEPVVYLELWLTDGSFKCLEIPLSKFHTLRQNVALLLKEIDVINRKGTNIMRIIGPLN</sequence>
<evidence type="ECO:0000256" key="2">
    <source>
        <dbReference type="ARBA" id="ARBA00093452"/>
    </source>
</evidence>
<dbReference type="Pfam" id="PF07258">
    <property type="entry name" value="COMM_domain"/>
    <property type="match status" value="1"/>
</dbReference>